<evidence type="ECO:0000256" key="5">
    <source>
        <dbReference type="ARBA" id="ARBA00022827"/>
    </source>
</evidence>
<evidence type="ECO:0000256" key="2">
    <source>
        <dbReference type="ARBA" id="ARBA00008147"/>
    </source>
</evidence>
<evidence type="ECO:0000259" key="8">
    <source>
        <dbReference type="Pfam" id="PF18267"/>
    </source>
</evidence>
<evidence type="ECO:0000313" key="9">
    <source>
        <dbReference type="EMBL" id="CAD7246010.1"/>
    </source>
</evidence>
<evidence type="ECO:0000256" key="3">
    <source>
        <dbReference type="ARBA" id="ARBA00018240"/>
    </source>
</evidence>
<dbReference type="AlphaFoldDB" id="A0A7R8XAM0"/>
<dbReference type="PANTHER" id="PTHR43429">
    <property type="entry name" value="PYRIDINE NUCLEOTIDE-DISULFIDE OXIDOREDUCTASE DOMAIN-CONTAINING"/>
    <property type="match status" value="1"/>
</dbReference>
<dbReference type="Gene3D" id="3.30.390.30">
    <property type="match status" value="1"/>
</dbReference>
<dbReference type="PRINTS" id="PR00469">
    <property type="entry name" value="PNDRDTASEII"/>
</dbReference>
<keyword evidence="6" id="KW-0560">Oxidoreductase</keyword>
<organism evidence="9">
    <name type="scientific">Darwinula stevensoni</name>
    <dbReference type="NCBI Taxonomy" id="69355"/>
    <lineage>
        <taxon>Eukaryota</taxon>
        <taxon>Metazoa</taxon>
        <taxon>Ecdysozoa</taxon>
        <taxon>Arthropoda</taxon>
        <taxon>Crustacea</taxon>
        <taxon>Oligostraca</taxon>
        <taxon>Ostracoda</taxon>
        <taxon>Podocopa</taxon>
        <taxon>Podocopida</taxon>
        <taxon>Darwinulocopina</taxon>
        <taxon>Darwinuloidea</taxon>
        <taxon>Darwinulidae</taxon>
        <taxon>Darwinula</taxon>
    </lineage>
</organism>
<protein>
    <recommendedName>
        <fullName evidence="3">Pyridine nucleotide-disulfide oxidoreductase domain-containing protein 1</fullName>
    </recommendedName>
</protein>
<evidence type="ECO:0000256" key="4">
    <source>
        <dbReference type="ARBA" id="ARBA00022630"/>
    </source>
</evidence>
<comment type="cofactor">
    <cofactor evidence="1">
        <name>FAD</name>
        <dbReference type="ChEBI" id="CHEBI:57692"/>
    </cofactor>
</comment>
<gene>
    <name evidence="9" type="ORF">DSTB1V02_LOCUS5876</name>
</gene>
<dbReference type="InterPro" id="IPR036188">
    <property type="entry name" value="FAD/NAD-bd_sf"/>
</dbReference>
<keyword evidence="5" id="KW-0274">FAD</keyword>
<dbReference type="InterPro" id="IPR023753">
    <property type="entry name" value="FAD/NAD-binding_dom"/>
</dbReference>
<name>A0A7R8XAM0_9CRUS</name>
<dbReference type="Gene3D" id="3.50.50.60">
    <property type="entry name" value="FAD/NAD(P)-binding domain"/>
    <property type="match status" value="2"/>
</dbReference>
<dbReference type="PRINTS" id="PR00368">
    <property type="entry name" value="FADPNR"/>
</dbReference>
<dbReference type="GO" id="GO:0016491">
    <property type="term" value="F:oxidoreductase activity"/>
    <property type="evidence" value="ECO:0007669"/>
    <property type="project" value="UniProtKB-KW"/>
</dbReference>
<dbReference type="SUPFAM" id="SSF51905">
    <property type="entry name" value="FAD/NAD(P)-binding domain"/>
    <property type="match status" value="1"/>
</dbReference>
<evidence type="ECO:0000259" key="7">
    <source>
        <dbReference type="Pfam" id="PF07992"/>
    </source>
</evidence>
<dbReference type="PANTHER" id="PTHR43429:SF2">
    <property type="entry name" value="PYRIDINE NUCLEOTIDE-DISULFIDE OXIDOREDUCTASE DOMAIN-CONTAINING PROTEIN 1"/>
    <property type="match status" value="1"/>
</dbReference>
<dbReference type="InterPro" id="IPR041575">
    <property type="entry name" value="Rubredoxin_C"/>
</dbReference>
<proteinExistence type="inferred from homology"/>
<evidence type="ECO:0000256" key="1">
    <source>
        <dbReference type="ARBA" id="ARBA00001974"/>
    </source>
</evidence>
<dbReference type="Proteomes" id="UP000677054">
    <property type="component" value="Unassembled WGS sequence"/>
</dbReference>
<dbReference type="EMBL" id="LR900532">
    <property type="protein sequence ID" value="CAD7246010.1"/>
    <property type="molecule type" value="Genomic_DNA"/>
</dbReference>
<sequence length="439" mass="48717">MVIEAPFVIIGGGISGVTCAQQLQAVCPDKPVLVISRSPLVKRIGNISCHTQILEHFEVSESQGETWAEEFPNLKVLIGNVDLINADDHMAHLSSGQLVKYKKLCICSGGTPKLIAENHPHVLGIRDTESVQLFQNRLKDASRIILVGNGGIATELVYELEGIQVIWVLKDKSMTATFVDPGAGQFFLHQVNAPKKKETISKRQQFNLSGFQTLTPLSALLSPRKESKETWPLYVELTNGKIYGCDFLVSATGVIPSFPKVLSKVTELKVSPEDVGIMVDKEMRTSVADVFAAGDVCTPAWQRSPLWFQMRLWTQARQMGHHAANCMVASFKNEQGHTWSDFAFEVFAHMTQFFGFKVVLLGLFNGQGLGTDYEVLLRVTKGEEYVKAILKDGKLKGAILIGDTNLEETFENLLLNQMDLSPFKDDLLNPNIDIEDFFD</sequence>
<dbReference type="OrthoDB" id="202203at2759"/>
<evidence type="ECO:0000256" key="6">
    <source>
        <dbReference type="ARBA" id="ARBA00023002"/>
    </source>
</evidence>
<dbReference type="EMBL" id="CAJPEV010001015">
    <property type="protein sequence ID" value="CAG0890153.1"/>
    <property type="molecule type" value="Genomic_DNA"/>
</dbReference>
<dbReference type="Pfam" id="PF18267">
    <property type="entry name" value="Rubredoxin_C"/>
    <property type="match status" value="1"/>
</dbReference>
<dbReference type="InterPro" id="IPR050260">
    <property type="entry name" value="FAD-bd_OxRdtase"/>
</dbReference>
<keyword evidence="10" id="KW-1185">Reference proteome</keyword>
<accession>A0A7R8XAM0</accession>
<reference evidence="9" key="1">
    <citation type="submission" date="2020-11" db="EMBL/GenBank/DDBJ databases">
        <authorList>
            <person name="Tran Van P."/>
        </authorList>
    </citation>
    <scope>NUCLEOTIDE SEQUENCE</scope>
</reference>
<feature type="domain" description="FAD/NAD(P)-binding" evidence="7">
    <location>
        <begin position="7"/>
        <end position="320"/>
    </location>
</feature>
<dbReference type="InterPro" id="IPR016156">
    <property type="entry name" value="FAD/NAD-linked_Rdtase_dimer_sf"/>
</dbReference>
<keyword evidence="4" id="KW-0285">Flavoprotein</keyword>
<dbReference type="Pfam" id="PF07992">
    <property type="entry name" value="Pyr_redox_2"/>
    <property type="match status" value="1"/>
</dbReference>
<feature type="domain" description="NADH-rubredoxin oxidoreductase C-terminal" evidence="8">
    <location>
        <begin position="353"/>
        <end position="417"/>
    </location>
</feature>
<evidence type="ECO:0000313" key="10">
    <source>
        <dbReference type="Proteomes" id="UP000677054"/>
    </source>
</evidence>
<comment type="similarity">
    <text evidence="2">Belongs to the class-I pyridine nucleotide-disulfide oxidoreductase family. PYROXD1 subfamily.</text>
</comment>